<evidence type="ECO:0000313" key="2">
    <source>
        <dbReference type="EMBL" id="SIR68475.1"/>
    </source>
</evidence>
<dbReference type="EMBL" id="FTNK01000033">
    <property type="protein sequence ID" value="SIR68475.1"/>
    <property type="molecule type" value="Genomic_DNA"/>
</dbReference>
<dbReference type="InterPro" id="IPR000477">
    <property type="entry name" value="RT_dom"/>
</dbReference>
<proteinExistence type="predicted"/>
<evidence type="ECO:0000259" key="1">
    <source>
        <dbReference type="PROSITE" id="PS50878"/>
    </source>
</evidence>
<dbReference type="SUPFAM" id="SSF56672">
    <property type="entry name" value="DNA/RNA polymerases"/>
    <property type="match status" value="1"/>
</dbReference>
<dbReference type="InterPro" id="IPR051083">
    <property type="entry name" value="GrpII_Intron_Splice-Mob/Def"/>
</dbReference>
<comment type="caution">
    <text evidence="2">The sequence shown here is derived from an EMBL/GenBank/DDBJ whole genome shotgun (WGS) entry which is preliminary data.</text>
</comment>
<keyword evidence="2" id="KW-0808">Transferase</keyword>
<dbReference type="PANTHER" id="PTHR34047">
    <property type="entry name" value="NUCLEAR INTRON MATURASE 1, MITOCHONDRIAL-RELATED"/>
    <property type="match status" value="1"/>
</dbReference>
<keyword evidence="2" id="KW-0548">Nucleotidyltransferase</keyword>
<organism evidence="2 3">
    <name type="scientific">Paenibacillus macquariensis</name>
    <dbReference type="NCBI Taxonomy" id="948756"/>
    <lineage>
        <taxon>Bacteria</taxon>
        <taxon>Bacillati</taxon>
        <taxon>Bacillota</taxon>
        <taxon>Bacilli</taxon>
        <taxon>Bacillales</taxon>
        <taxon>Paenibacillaceae</taxon>
        <taxon>Paenibacillus</taxon>
    </lineage>
</organism>
<keyword evidence="3" id="KW-1185">Reference proteome</keyword>
<dbReference type="Pfam" id="PF00078">
    <property type="entry name" value="RVT_1"/>
    <property type="match status" value="1"/>
</dbReference>
<sequence>MENGTVVKNEEGVPQGGSLSPLLANIYLHYTLDLWFTKAVKKHCQGEAYIVRYADDFVACFQYKHDAEMFYEALGIRLAKFSLQVAEEKTKILTFGRYAERDVKKEAGRKPQTFDFLGFTHYCGRSRKGRFKLKWKTSRKKYHTRIQEFKEWIQENRKLSLSEIWKAVNLKLRGHYQYYGSAIIGTNC</sequence>
<evidence type="ECO:0000313" key="3">
    <source>
        <dbReference type="Proteomes" id="UP000186666"/>
    </source>
</evidence>
<protein>
    <submittedName>
        <fullName evidence="2">Reverse transcriptase (RNA-dependent DNA polymerase)</fullName>
    </submittedName>
</protein>
<dbReference type="CDD" id="cd01651">
    <property type="entry name" value="RT_G2_intron"/>
    <property type="match status" value="1"/>
</dbReference>
<dbReference type="InterPro" id="IPR043502">
    <property type="entry name" value="DNA/RNA_pol_sf"/>
</dbReference>
<keyword evidence="2" id="KW-0695">RNA-directed DNA polymerase</keyword>
<dbReference type="GO" id="GO:0003964">
    <property type="term" value="F:RNA-directed DNA polymerase activity"/>
    <property type="evidence" value="ECO:0007669"/>
    <property type="project" value="UniProtKB-KW"/>
</dbReference>
<dbReference type="Proteomes" id="UP000186666">
    <property type="component" value="Unassembled WGS sequence"/>
</dbReference>
<dbReference type="PANTHER" id="PTHR34047:SF8">
    <property type="entry name" value="PROTEIN YKFC"/>
    <property type="match status" value="1"/>
</dbReference>
<accession>A0ABY1KDZ4</accession>
<name>A0ABY1KDZ4_9BACL</name>
<reference evidence="2 3" key="1">
    <citation type="submission" date="2017-01" db="EMBL/GenBank/DDBJ databases">
        <authorList>
            <person name="Varghese N."/>
            <person name="Submissions S."/>
        </authorList>
    </citation>
    <scope>NUCLEOTIDE SEQUENCE [LARGE SCALE GENOMIC DNA]</scope>
    <source>
        <strain evidence="2 3">ATCC 23464</strain>
    </source>
</reference>
<dbReference type="RefSeq" id="WP_068590919.1">
    <property type="nucleotide sequence ID" value="NZ_FTNK01000033.1"/>
</dbReference>
<dbReference type="PROSITE" id="PS50878">
    <property type="entry name" value="RT_POL"/>
    <property type="match status" value="1"/>
</dbReference>
<feature type="domain" description="Reverse transcriptase" evidence="1">
    <location>
        <begin position="1"/>
        <end position="121"/>
    </location>
</feature>
<gene>
    <name evidence="2" type="ORF">SAMN05421578_1337</name>
</gene>